<name>A0AAV4ZKG1_9HYPH</name>
<accession>A0AAV4ZKG1</accession>
<dbReference type="Proteomes" id="UP001055247">
    <property type="component" value="Unassembled WGS sequence"/>
</dbReference>
<proteinExistence type="predicted"/>
<evidence type="ECO:0000313" key="1">
    <source>
        <dbReference type="EMBL" id="GJD89001.1"/>
    </source>
</evidence>
<reference evidence="1" key="2">
    <citation type="submission" date="2021-08" db="EMBL/GenBank/DDBJ databases">
        <authorList>
            <person name="Tani A."/>
            <person name="Ola A."/>
            <person name="Ogura Y."/>
            <person name="Katsura K."/>
            <person name="Hayashi T."/>
        </authorList>
    </citation>
    <scope>NUCLEOTIDE SEQUENCE</scope>
    <source>
        <strain evidence="1">DSM 16372</strain>
    </source>
</reference>
<organism evidence="1 2">
    <name type="scientific">Methylobacterium hispanicum</name>
    <dbReference type="NCBI Taxonomy" id="270350"/>
    <lineage>
        <taxon>Bacteria</taxon>
        <taxon>Pseudomonadati</taxon>
        <taxon>Pseudomonadota</taxon>
        <taxon>Alphaproteobacteria</taxon>
        <taxon>Hyphomicrobiales</taxon>
        <taxon>Methylobacteriaceae</taxon>
        <taxon>Methylobacterium</taxon>
    </lineage>
</organism>
<dbReference type="AlphaFoldDB" id="A0AAV4ZKG1"/>
<protein>
    <recommendedName>
        <fullName evidence="3">Plasmid stabilization protein</fullName>
    </recommendedName>
</protein>
<gene>
    <name evidence="1" type="ORF">BHAOGJBA_2526</name>
</gene>
<sequence length="79" mass="8350">MSGLREKRAAIASAVAAEGLSGREAEARVADLLVGRAEPATADLRRLLTEYRDLEALPADEADVRLAEAGEVFAPEDDA</sequence>
<dbReference type="EMBL" id="BPQO01000009">
    <property type="protein sequence ID" value="GJD89001.1"/>
    <property type="molecule type" value="Genomic_DNA"/>
</dbReference>
<comment type="caution">
    <text evidence="1">The sequence shown here is derived from an EMBL/GenBank/DDBJ whole genome shotgun (WGS) entry which is preliminary data.</text>
</comment>
<evidence type="ECO:0008006" key="3">
    <source>
        <dbReference type="Google" id="ProtNLM"/>
    </source>
</evidence>
<keyword evidence="2" id="KW-1185">Reference proteome</keyword>
<reference evidence="1" key="1">
    <citation type="journal article" date="2016" name="Front. Microbiol.">
        <title>Genome Sequence of the Piezophilic, Mesophilic Sulfate-Reducing Bacterium Desulfovibrio indicus J2T.</title>
        <authorList>
            <person name="Cao J."/>
            <person name="Maignien L."/>
            <person name="Shao Z."/>
            <person name="Alain K."/>
            <person name="Jebbar M."/>
        </authorList>
    </citation>
    <scope>NUCLEOTIDE SEQUENCE</scope>
    <source>
        <strain evidence="1">DSM 16372</strain>
    </source>
</reference>
<evidence type="ECO:0000313" key="2">
    <source>
        <dbReference type="Proteomes" id="UP001055247"/>
    </source>
</evidence>
<dbReference type="RefSeq" id="WP_066919458.1">
    <property type="nucleotide sequence ID" value="NZ_BPQO01000009.1"/>
</dbReference>